<accession>A0A0E3S4Y3</accession>
<organism evidence="1 2">
    <name type="scientific">Methanosarcina lacustris Z-7289</name>
    <dbReference type="NCBI Taxonomy" id="1434111"/>
    <lineage>
        <taxon>Archaea</taxon>
        <taxon>Methanobacteriati</taxon>
        <taxon>Methanobacteriota</taxon>
        <taxon>Stenosarchaea group</taxon>
        <taxon>Methanomicrobia</taxon>
        <taxon>Methanosarcinales</taxon>
        <taxon>Methanosarcinaceae</taxon>
        <taxon>Methanosarcina</taxon>
    </lineage>
</organism>
<dbReference type="Pfam" id="PF02593">
    <property type="entry name" value="DUF166"/>
    <property type="match status" value="1"/>
</dbReference>
<dbReference type="OrthoDB" id="51323at2157"/>
<dbReference type="PATRIC" id="fig|1434111.4.peg.2709"/>
<dbReference type="InterPro" id="IPR003745">
    <property type="entry name" value="DUF166"/>
</dbReference>
<dbReference type="GeneID" id="24806848"/>
<dbReference type="EC" id="2.1.1.45" evidence="1"/>
<gene>
    <name evidence="1" type="ORF">MSLAZ_2060</name>
</gene>
<evidence type="ECO:0000313" key="1">
    <source>
        <dbReference type="EMBL" id="AKB75321.1"/>
    </source>
</evidence>
<evidence type="ECO:0000313" key="2">
    <source>
        <dbReference type="Proteomes" id="UP000033072"/>
    </source>
</evidence>
<keyword evidence="2" id="KW-1185">Reference proteome</keyword>
<sequence>MRILVLYTGELGKKVIQNLINSSNFCVSCGELCNHCRQARKSYANLIVGIHEFPEDLPPFIEEPSQFLPPKLPECDLILAIGIHPDLLAAIPEVVKNTGAKAVIAPVEDSKKTPAGILEQLRKELEATGVEFEAPKPFCSLEKTGKPIIDAFVDLGFGRPILRIEMSPDGKMFIGAGVIRDAPCGSTWFVAKKLGWTDFSEYKETISGAHHSYPCTGSMDKDPQIGDTILHKAGYIIREAVEDAMECAKKEKARLSAASGDEVRALASEN</sequence>
<dbReference type="GO" id="GO:0032259">
    <property type="term" value="P:methylation"/>
    <property type="evidence" value="ECO:0007669"/>
    <property type="project" value="UniProtKB-KW"/>
</dbReference>
<keyword evidence="1" id="KW-0808">Transferase</keyword>
<protein>
    <submittedName>
        <fullName evidence="1">Thymidylate synthase</fullName>
        <ecNumber evidence="1">2.1.1.45</ecNumber>
    </submittedName>
</protein>
<dbReference type="KEGG" id="mls:MSLAZ_2060"/>
<dbReference type="AlphaFoldDB" id="A0A0E3S4Y3"/>
<dbReference type="EMBL" id="CP009515">
    <property type="protein sequence ID" value="AKB75321.1"/>
    <property type="molecule type" value="Genomic_DNA"/>
</dbReference>
<dbReference type="HOGENOM" id="CLU_077076_0_0_2"/>
<dbReference type="GO" id="GO:0004799">
    <property type="term" value="F:thymidylate synthase activity"/>
    <property type="evidence" value="ECO:0007669"/>
    <property type="project" value="UniProtKB-EC"/>
</dbReference>
<dbReference type="RefSeq" id="WP_048126735.1">
    <property type="nucleotide sequence ID" value="NZ_CP009515.1"/>
</dbReference>
<name>A0A0E3S4Y3_9EURY</name>
<dbReference type="Proteomes" id="UP000033072">
    <property type="component" value="Chromosome"/>
</dbReference>
<keyword evidence="1" id="KW-0489">Methyltransferase</keyword>
<reference evidence="1 2" key="1">
    <citation type="submission" date="2014-07" db="EMBL/GenBank/DDBJ databases">
        <title>Methanogenic archaea and the global carbon cycle.</title>
        <authorList>
            <person name="Henriksen J.R."/>
            <person name="Luke J."/>
            <person name="Reinhart S."/>
            <person name="Benedict M.N."/>
            <person name="Youngblut N.D."/>
            <person name="Metcalf M.E."/>
            <person name="Whitaker R.J."/>
            <person name="Metcalf W.W."/>
        </authorList>
    </citation>
    <scope>NUCLEOTIDE SEQUENCE [LARGE SCALE GENOMIC DNA]</scope>
    <source>
        <strain evidence="1 2">Z-7289</strain>
    </source>
</reference>
<dbReference type="STRING" id="1434111.MSLAZ_2060"/>
<proteinExistence type="predicted"/>